<evidence type="ECO:0000313" key="5">
    <source>
        <dbReference type="EMBL" id="KAL3092944.1"/>
    </source>
</evidence>
<dbReference type="InterPro" id="IPR002017">
    <property type="entry name" value="Spectrin_repeat"/>
</dbReference>
<keyword evidence="6" id="KW-1185">Reference proteome</keyword>
<dbReference type="PANTHER" id="PTHR11915">
    <property type="entry name" value="SPECTRIN/FILAMIN RELATED CYTOSKELETAL PROTEIN"/>
    <property type="match status" value="1"/>
</dbReference>
<evidence type="ECO:0000313" key="6">
    <source>
        <dbReference type="Proteomes" id="UP001620645"/>
    </source>
</evidence>
<evidence type="ECO:0000256" key="1">
    <source>
        <dbReference type="ARBA" id="ARBA00022737"/>
    </source>
</evidence>
<dbReference type="Gene3D" id="2.40.10.10">
    <property type="entry name" value="Trypsin-like serine proteases"/>
    <property type="match status" value="1"/>
</dbReference>
<dbReference type="SMART" id="SM00020">
    <property type="entry name" value="Tryp_SPc"/>
    <property type="match status" value="1"/>
</dbReference>
<dbReference type="AlphaFoldDB" id="A0ABD2JQS5"/>
<dbReference type="SMART" id="SM00150">
    <property type="entry name" value="SPEC"/>
    <property type="match status" value="2"/>
</dbReference>
<comment type="caution">
    <text evidence="5">The sequence shown here is derived from an EMBL/GenBank/DDBJ whole genome shotgun (WGS) entry which is preliminary data.</text>
</comment>
<evidence type="ECO:0000256" key="2">
    <source>
        <dbReference type="SAM" id="Coils"/>
    </source>
</evidence>
<dbReference type="InterPro" id="IPR043504">
    <property type="entry name" value="Peptidase_S1_PA_chymotrypsin"/>
</dbReference>
<gene>
    <name evidence="5" type="ORF">niasHS_004971</name>
</gene>
<keyword evidence="2" id="KW-0175">Coiled coil</keyword>
<evidence type="ECO:0000256" key="3">
    <source>
        <dbReference type="SAM" id="SignalP"/>
    </source>
</evidence>
<dbReference type="EMBL" id="JBICCN010000115">
    <property type="protein sequence ID" value="KAL3092944.1"/>
    <property type="molecule type" value="Genomic_DNA"/>
</dbReference>
<dbReference type="PROSITE" id="PS50240">
    <property type="entry name" value="TRYPSIN_DOM"/>
    <property type="match status" value="1"/>
</dbReference>
<feature type="coiled-coil region" evidence="2">
    <location>
        <begin position="161"/>
        <end position="188"/>
    </location>
</feature>
<dbReference type="Pfam" id="PF00435">
    <property type="entry name" value="Spectrin"/>
    <property type="match status" value="2"/>
</dbReference>
<organism evidence="5 6">
    <name type="scientific">Heterodera schachtii</name>
    <name type="common">Sugarbeet cyst nematode worm</name>
    <name type="synonym">Tylenchus schachtii</name>
    <dbReference type="NCBI Taxonomy" id="97005"/>
    <lineage>
        <taxon>Eukaryota</taxon>
        <taxon>Metazoa</taxon>
        <taxon>Ecdysozoa</taxon>
        <taxon>Nematoda</taxon>
        <taxon>Chromadorea</taxon>
        <taxon>Rhabditida</taxon>
        <taxon>Tylenchina</taxon>
        <taxon>Tylenchomorpha</taxon>
        <taxon>Tylenchoidea</taxon>
        <taxon>Heteroderidae</taxon>
        <taxon>Heteroderinae</taxon>
        <taxon>Heterodera</taxon>
    </lineage>
</organism>
<dbReference type="CDD" id="cd00176">
    <property type="entry name" value="SPEC"/>
    <property type="match status" value="1"/>
</dbReference>
<reference evidence="5 6" key="1">
    <citation type="submission" date="2024-10" db="EMBL/GenBank/DDBJ databases">
        <authorList>
            <person name="Kim D."/>
        </authorList>
    </citation>
    <scope>NUCLEOTIDE SEQUENCE [LARGE SCALE GENOMIC DNA]</scope>
    <source>
        <strain evidence="5">Taebaek</strain>
    </source>
</reference>
<dbReference type="PRINTS" id="PR00722">
    <property type="entry name" value="CHYMOTRYPSIN"/>
</dbReference>
<name>A0ABD2JQS5_HETSC</name>
<dbReference type="InterPro" id="IPR009003">
    <property type="entry name" value="Peptidase_S1_PA"/>
</dbReference>
<evidence type="ECO:0000259" key="4">
    <source>
        <dbReference type="PROSITE" id="PS50240"/>
    </source>
</evidence>
<dbReference type="InterPro" id="IPR018159">
    <property type="entry name" value="Spectrin/alpha-actinin"/>
</dbReference>
<dbReference type="InterPro" id="IPR001254">
    <property type="entry name" value="Trypsin_dom"/>
</dbReference>
<keyword evidence="3" id="KW-0732">Signal</keyword>
<accession>A0ABD2JQS5</accession>
<protein>
    <recommendedName>
        <fullName evidence="4">Peptidase S1 domain-containing protein</fullName>
    </recommendedName>
</protein>
<dbReference type="Pfam" id="PF00089">
    <property type="entry name" value="Trypsin"/>
    <property type="match status" value="2"/>
</dbReference>
<dbReference type="InterPro" id="IPR001314">
    <property type="entry name" value="Peptidase_S1A"/>
</dbReference>
<keyword evidence="1" id="KW-0677">Repeat</keyword>
<sequence length="572" mass="64761">MPRILNKLLLFSEVLDPLFAVQRLCQDQKGPAGGSPSISIQFVSTDDLGADLEHVEVMQRKFDEFLKELKSHESRVLDINHEANALIDEGHPEQQQIHGKRDEVNEAWHKLGTLTSTRGEALFGAQQIQRFYRDIDETLAWMSEKELTLATDDFGRDLNNVQALQRKHEGTERDLAALESKCDELGTETNRLCQLYPEKSEDIAAKVDEARGRWEALKLSAERHRFMADYRELIEWTKGIQFFVSLFISLAACGHVPPPNHWSASLDKPKSGAMSLPKWTLNRQEEEDFNEDFGRETQCGLTKHHFQHRIEHGQIAPDNDWPWAVSVRLECETKQSAKREVLGICSGVLIGAKWILTAAHCLFATEDILRCKGVELNGLIPEKGARYLVFAPYVKVTLGGGNWSEVPELSIHAVFKHERFEKSSDSAHDVALLQLNNSIVLSKDLNRVCLPQVYNAKTGHAAYIIGYGYTFGPRERNSTHLRQSTTLREDLIVLRSTPPCPPHMLCNAQTSRHTNKGDSGSPLLRESEGKWFLLGITRGHCHNRSCFTRIVPYCNWIEEKTKGEVKCNGIAH</sequence>
<dbReference type="SUPFAM" id="SSF50494">
    <property type="entry name" value="Trypsin-like serine proteases"/>
    <property type="match status" value="1"/>
</dbReference>
<feature type="signal peptide" evidence="3">
    <location>
        <begin position="1"/>
        <end position="20"/>
    </location>
</feature>
<dbReference type="InterPro" id="IPR018114">
    <property type="entry name" value="TRYPSIN_HIS"/>
</dbReference>
<dbReference type="Proteomes" id="UP001620645">
    <property type="component" value="Unassembled WGS sequence"/>
</dbReference>
<dbReference type="SUPFAM" id="SSF46966">
    <property type="entry name" value="Spectrin repeat"/>
    <property type="match status" value="1"/>
</dbReference>
<feature type="domain" description="Peptidase S1" evidence="4">
    <location>
        <begin position="310"/>
        <end position="562"/>
    </location>
</feature>
<dbReference type="Gene3D" id="1.20.58.60">
    <property type="match status" value="1"/>
</dbReference>
<dbReference type="PROSITE" id="PS00134">
    <property type="entry name" value="TRYPSIN_HIS"/>
    <property type="match status" value="1"/>
</dbReference>
<feature type="chain" id="PRO_5044763578" description="Peptidase S1 domain-containing protein" evidence="3">
    <location>
        <begin position="21"/>
        <end position="572"/>
    </location>
</feature>
<proteinExistence type="predicted"/>